<dbReference type="EMBL" id="JAQMWT010000682">
    <property type="protein sequence ID" value="KAJ8598237.1"/>
    <property type="molecule type" value="Genomic_DNA"/>
</dbReference>
<reference evidence="2" key="1">
    <citation type="submission" date="2023-01" db="EMBL/GenBank/DDBJ databases">
        <title>Metagenome sequencing of chrysophaentin producing Chrysophaeum taylorii.</title>
        <authorList>
            <person name="Davison J."/>
            <person name="Bewley C."/>
        </authorList>
    </citation>
    <scope>NUCLEOTIDE SEQUENCE</scope>
    <source>
        <strain evidence="2">NIES-1699</strain>
    </source>
</reference>
<dbReference type="PANTHER" id="PTHR21228:SF40">
    <property type="entry name" value="LD45607P"/>
    <property type="match status" value="1"/>
</dbReference>
<dbReference type="GO" id="GO:0003723">
    <property type="term" value="F:RNA binding"/>
    <property type="evidence" value="ECO:0007669"/>
    <property type="project" value="TreeGrafter"/>
</dbReference>
<organism evidence="2 3">
    <name type="scientific">Chrysophaeum taylorii</name>
    <dbReference type="NCBI Taxonomy" id="2483200"/>
    <lineage>
        <taxon>Eukaryota</taxon>
        <taxon>Sar</taxon>
        <taxon>Stramenopiles</taxon>
        <taxon>Ochrophyta</taxon>
        <taxon>Pelagophyceae</taxon>
        <taxon>Pelagomonadales</taxon>
        <taxon>Pelagomonadaceae</taxon>
        <taxon>Chrysophaeum</taxon>
    </lineage>
</organism>
<dbReference type="GO" id="GO:0035770">
    <property type="term" value="C:ribonucleoprotein granule"/>
    <property type="evidence" value="ECO:0007669"/>
    <property type="project" value="TreeGrafter"/>
</dbReference>
<dbReference type="InterPro" id="IPR050870">
    <property type="entry name" value="FAST_kinase"/>
</dbReference>
<comment type="caution">
    <text evidence="2">The sequence shown here is derived from an EMBL/GenBank/DDBJ whole genome shotgun (WGS) entry which is preliminary data.</text>
</comment>
<dbReference type="GO" id="GO:0005759">
    <property type="term" value="C:mitochondrial matrix"/>
    <property type="evidence" value="ECO:0007669"/>
    <property type="project" value="TreeGrafter"/>
</dbReference>
<evidence type="ECO:0000259" key="1">
    <source>
        <dbReference type="PROSITE" id="PS51286"/>
    </source>
</evidence>
<gene>
    <name evidence="2" type="ORF">CTAYLR_005479</name>
</gene>
<evidence type="ECO:0000313" key="2">
    <source>
        <dbReference type="EMBL" id="KAJ8598237.1"/>
    </source>
</evidence>
<dbReference type="Pfam" id="PF08373">
    <property type="entry name" value="RAP"/>
    <property type="match status" value="1"/>
</dbReference>
<dbReference type="GO" id="GO:0000963">
    <property type="term" value="P:mitochondrial RNA processing"/>
    <property type="evidence" value="ECO:0007669"/>
    <property type="project" value="TreeGrafter"/>
</dbReference>
<dbReference type="Proteomes" id="UP001230188">
    <property type="component" value="Unassembled WGS sequence"/>
</dbReference>
<dbReference type="InterPro" id="IPR013584">
    <property type="entry name" value="RAP"/>
</dbReference>
<name>A0AAD7U6M0_9STRA</name>
<evidence type="ECO:0000313" key="3">
    <source>
        <dbReference type="Proteomes" id="UP001230188"/>
    </source>
</evidence>
<keyword evidence="3" id="KW-1185">Reference proteome</keyword>
<protein>
    <recommendedName>
        <fullName evidence="1">RAP domain-containing protein</fullName>
    </recommendedName>
</protein>
<accession>A0AAD7U6M0</accession>
<dbReference type="GO" id="GO:0044528">
    <property type="term" value="P:regulation of mitochondrial mRNA stability"/>
    <property type="evidence" value="ECO:0007669"/>
    <property type="project" value="TreeGrafter"/>
</dbReference>
<proteinExistence type="predicted"/>
<dbReference type="PANTHER" id="PTHR21228">
    <property type="entry name" value="FAST LEU-RICH DOMAIN-CONTAINING"/>
    <property type="match status" value="1"/>
</dbReference>
<dbReference type="AlphaFoldDB" id="A0AAD7U6M0"/>
<sequence>MREFDARGLSNVAWGFAKAPDLVPVRVWDALAAAAVARIQTFSPHGLSNLVWAVATAEATTEATRELFAAVAAEAAPRANDLSARGLCNLAWAFATHGAVDFVRTVELFAAISRAALPMLDGFTPQGIANAAWAFSSMGVAAPRFFQRIGDRVVRGVRDFDGKGLSSTAWAFAIADARAPDVYAAVAREVCRRPACLDSQRVSNLLRALACADQPDLVRAVAEKINLRARDFEGNSLQLSQLYQVWLAIPDVVDLAPPCRAAFVDSRDGLLRPSQLQHEVAGVMRRLGWPFDFEFATEDGLAVDMALGQQNLLSSKAIEVYGPYHYVIVVDDEDAPREVTADNSGGRLLLLNGKTRFKERLLSDRGWTVCRVPYFEWPEASMWV</sequence>
<dbReference type="PROSITE" id="PS51286">
    <property type="entry name" value="RAP"/>
    <property type="match status" value="1"/>
</dbReference>
<feature type="domain" description="RAP" evidence="1">
    <location>
        <begin position="316"/>
        <end position="384"/>
    </location>
</feature>